<organism evidence="2 3">
    <name type="scientific">Wuchereria bancrofti</name>
    <dbReference type="NCBI Taxonomy" id="6293"/>
    <lineage>
        <taxon>Eukaryota</taxon>
        <taxon>Metazoa</taxon>
        <taxon>Ecdysozoa</taxon>
        <taxon>Nematoda</taxon>
        <taxon>Chromadorea</taxon>
        <taxon>Rhabditida</taxon>
        <taxon>Spirurina</taxon>
        <taxon>Spiruromorpha</taxon>
        <taxon>Filarioidea</taxon>
        <taxon>Onchocercidae</taxon>
        <taxon>Wuchereria</taxon>
    </lineage>
</organism>
<evidence type="ECO:0000313" key="3">
    <source>
        <dbReference type="Proteomes" id="UP000004810"/>
    </source>
</evidence>
<proteinExistence type="predicted"/>
<dbReference type="EMBL" id="ADBV01018884">
    <property type="protein sequence ID" value="EJW71334.1"/>
    <property type="molecule type" value="Genomic_DNA"/>
</dbReference>
<gene>
    <name evidence="2" type="ORF">WUBG_17757</name>
</gene>
<feature type="compositionally biased region" description="Polar residues" evidence="1">
    <location>
        <begin position="77"/>
        <end position="88"/>
    </location>
</feature>
<evidence type="ECO:0000313" key="2">
    <source>
        <dbReference type="EMBL" id="EJW71334.1"/>
    </source>
</evidence>
<dbReference type="AlphaFoldDB" id="J9E7J3"/>
<reference evidence="3" key="1">
    <citation type="submission" date="2012-08" db="EMBL/GenBank/DDBJ databases">
        <title>The Genome Sequence of Wuchereria bancrofti.</title>
        <authorList>
            <person name="Nutman T.B."/>
            <person name="Fink D.L."/>
            <person name="Russ C."/>
            <person name="Young S."/>
            <person name="Zeng Q."/>
            <person name="Koehrsen M."/>
            <person name="Alvarado L."/>
            <person name="Berlin A."/>
            <person name="Chapman S.B."/>
            <person name="Chen Z."/>
            <person name="Freedman E."/>
            <person name="Gellesch M."/>
            <person name="Goldberg J."/>
            <person name="Griggs A."/>
            <person name="Gujja S."/>
            <person name="Heilman E.R."/>
            <person name="Heiman D."/>
            <person name="Hepburn T."/>
            <person name="Howarth C."/>
            <person name="Jen D."/>
            <person name="Larson L."/>
            <person name="Lewis B."/>
            <person name="Mehta T."/>
            <person name="Park D."/>
            <person name="Pearson M."/>
            <person name="Roberts A."/>
            <person name="Saif S."/>
            <person name="Shea T."/>
            <person name="Shenoy N."/>
            <person name="Sisk P."/>
            <person name="Stolte C."/>
            <person name="Sykes S."/>
            <person name="Walk T."/>
            <person name="White J."/>
            <person name="Yandava C."/>
            <person name="Haas B."/>
            <person name="Henn M.R."/>
            <person name="Nusbaum C."/>
            <person name="Birren B."/>
        </authorList>
    </citation>
    <scope>NUCLEOTIDE SEQUENCE [LARGE SCALE GENOMIC DNA]</scope>
    <source>
        <strain evidence="3">NA</strain>
    </source>
</reference>
<name>J9E7J3_WUCBA</name>
<protein>
    <submittedName>
        <fullName evidence="2">Uncharacterized protein</fullName>
    </submittedName>
</protein>
<comment type="caution">
    <text evidence="2">The sequence shown here is derived from an EMBL/GenBank/DDBJ whole genome shotgun (WGS) entry which is preliminary data.</text>
</comment>
<feature type="region of interest" description="Disordered" evidence="1">
    <location>
        <begin position="47"/>
        <end position="88"/>
    </location>
</feature>
<evidence type="ECO:0000256" key="1">
    <source>
        <dbReference type="SAM" id="MobiDB-lite"/>
    </source>
</evidence>
<sequence length="147" mass="15540">MSLARGSTPVMLNGASAPRMRAAAHQGMITMQQGGGQMMRTVMSAGPQLGHPAQQGNYVASQMMPPPNQQSPQSLSYAYQQSGSRPVYANTGSRSVYAAATRSATPQPMSLARGSTPVMLNGASAPRMRAAAHQGCHHHFVKKFKSI</sequence>
<accession>J9E7J3</accession>
<dbReference type="Proteomes" id="UP000004810">
    <property type="component" value="Unassembled WGS sequence"/>
</dbReference>